<reference evidence="2" key="2">
    <citation type="submission" date="2020-05" db="EMBL/GenBank/DDBJ databases">
        <authorList>
            <person name="Kim H.-S."/>
            <person name="Proctor R.H."/>
            <person name="Brown D.W."/>
        </authorList>
    </citation>
    <scope>NUCLEOTIDE SEQUENCE</scope>
    <source>
        <strain evidence="2">NRRL 22465</strain>
    </source>
</reference>
<evidence type="ECO:0000313" key="2">
    <source>
        <dbReference type="EMBL" id="KAF4978122.1"/>
    </source>
</evidence>
<feature type="compositionally biased region" description="Acidic residues" evidence="1">
    <location>
        <begin position="502"/>
        <end position="520"/>
    </location>
</feature>
<proteinExistence type="predicted"/>
<evidence type="ECO:0000313" key="3">
    <source>
        <dbReference type="Proteomes" id="UP000635477"/>
    </source>
</evidence>
<name>A0A8H4UKH6_9HYPO</name>
<dbReference type="EMBL" id="JABEYC010000394">
    <property type="protein sequence ID" value="KAF4978122.1"/>
    <property type="molecule type" value="Genomic_DNA"/>
</dbReference>
<dbReference type="Proteomes" id="UP000635477">
    <property type="component" value="Unassembled WGS sequence"/>
</dbReference>
<dbReference type="AlphaFoldDB" id="A0A8H4UKH6"/>
<feature type="region of interest" description="Disordered" evidence="1">
    <location>
        <begin position="479"/>
        <end position="520"/>
    </location>
</feature>
<evidence type="ECO:0000256" key="1">
    <source>
        <dbReference type="SAM" id="MobiDB-lite"/>
    </source>
</evidence>
<sequence length="520" mass="59573">MSLPLPSAAELKRQLAQTKALNRRAAKPKSRKRKSAATGISRSTKRRKTVPAKPSPRSESESDDGIYIEPPLLSDFGPYGIPRDQYTWGPILATPKEEEFDEDETAPPPVFPDPYCNYERPAQRKPVVKRSSPAVKRSRPNAKRTNTAPVDKVVVKPTNQAKIDNKTDSNKKPLGLMSMPLEIREEIYRNILVSHKPVPVYDGWKRVYQRERPGLDISILLVNKLIYLEAIRTLYGGNSFLYRLRDAPDPSHQITGVRRMANNDDYIPDCEDEDEDEDDDFSLDRSHEPGTINIAKFARLFRYLIIQADHNRHTAETQQFMVDAIKVFAKCTRPTNIHTLSLVVSPEYKNSTFTFVNFFKANSTLTEALRGISCEMLRIRIYNKHLNGGNGQRSTLITLPLHHLRFVKQLKQQQLAREKRQLEGNGETRSRDLWAGDQQMARFRYRRLKKVNRALEILEHEVLEACRKHVQERVIKDGDGLEVKGHADDDDADDAFGHEWDGDLDDELDEGDDDSEYAED</sequence>
<reference evidence="2" key="1">
    <citation type="journal article" date="2020" name="BMC Genomics">
        <title>Correction to: Identification and distribution of gene clusters required for synthesis of sphingolipid metabolism inhibitors in diverse species of the filamentous fungus Fusarium.</title>
        <authorList>
            <person name="Kim H.S."/>
            <person name="Lohmar J.M."/>
            <person name="Busman M."/>
            <person name="Brown D.W."/>
            <person name="Naumann T.A."/>
            <person name="Divon H.H."/>
            <person name="Lysoe E."/>
            <person name="Uhlig S."/>
            <person name="Proctor R.H."/>
        </authorList>
    </citation>
    <scope>NUCLEOTIDE SEQUENCE</scope>
    <source>
        <strain evidence="2">NRRL 22465</strain>
    </source>
</reference>
<protein>
    <submittedName>
        <fullName evidence="2">Uncharacterized protein</fullName>
    </submittedName>
</protein>
<dbReference type="OrthoDB" id="5413827at2759"/>
<comment type="caution">
    <text evidence="2">The sequence shown here is derived from an EMBL/GenBank/DDBJ whole genome shotgun (WGS) entry which is preliminary data.</text>
</comment>
<gene>
    <name evidence="2" type="ORF">FZEAL_5454</name>
</gene>
<accession>A0A8H4UKH6</accession>
<feature type="region of interest" description="Disordered" evidence="1">
    <location>
        <begin position="1"/>
        <end position="78"/>
    </location>
</feature>
<feature type="region of interest" description="Disordered" evidence="1">
    <location>
        <begin position="123"/>
        <end position="146"/>
    </location>
</feature>
<keyword evidence="3" id="KW-1185">Reference proteome</keyword>
<feature type="compositionally biased region" description="Basic residues" evidence="1">
    <location>
        <begin position="21"/>
        <end position="35"/>
    </location>
</feature>
<organism evidence="2 3">
    <name type="scientific">Fusarium zealandicum</name>
    <dbReference type="NCBI Taxonomy" id="1053134"/>
    <lineage>
        <taxon>Eukaryota</taxon>
        <taxon>Fungi</taxon>
        <taxon>Dikarya</taxon>
        <taxon>Ascomycota</taxon>
        <taxon>Pezizomycotina</taxon>
        <taxon>Sordariomycetes</taxon>
        <taxon>Hypocreomycetidae</taxon>
        <taxon>Hypocreales</taxon>
        <taxon>Nectriaceae</taxon>
        <taxon>Fusarium</taxon>
        <taxon>Fusarium staphyleae species complex</taxon>
    </lineage>
</organism>